<dbReference type="CDD" id="cd01300">
    <property type="entry name" value="YtcJ_like"/>
    <property type="match status" value="1"/>
</dbReference>
<reference evidence="2" key="1">
    <citation type="submission" date="2020-07" db="EMBL/GenBank/DDBJ databases">
        <title>Huge and variable diversity of episymbiotic CPR bacteria and DPANN archaea in groundwater ecosystems.</title>
        <authorList>
            <person name="He C.Y."/>
            <person name="Keren R."/>
            <person name="Whittaker M."/>
            <person name="Farag I.F."/>
            <person name="Doudna J."/>
            <person name="Cate J.H.D."/>
            <person name="Banfield J.F."/>
        </authorList>
    </citation>
    <scope>NUCLEOTIDE SEQUENCE</scope>
    <source>
        <strain evidence="2">NC_groundwater_1520_Pr4_B-0.1um_53_5</strain>
    </source>
</reference>
<dbReference type="SUPFAM" id="SSF51556">
    <property type="entry name" value="Metallo-dependent hydrolases"/>
    <property type="match status" value="1"/>
</dbReference>
<dbReference type="Gene3D" id="3.20.20.140">
    <property type="entry name" value="Metal-dependent hydrolases"/>
    <property type="match status" value="1"/>
</dbReference>
<dbReference type="GO" id="GO:0016810">
    <property type="term" value="F:hydrolase activity, acting on carbon-nitrogen (but not peptide) bonds"/>
    <property type="evidence" value="ECO:0007669"/>
    <property type="project" value="InterPro"/>
</dbReference>
<comment type="caution">
    <text evidence="2">The sequence shown here is derived from an EMBL/GenBank/DDBJ whole genome shotgun (WGS) entry which is preliminary data.</text>
</comment>
<proteinExistence type="predicted"/>
<gene>
    <name evidence="2" type="ORF">HY768_10880</name>
</gene>
<dbReference type="AlphaFoldDB" id="A0A933IAP6"/>
<dbReference type="Pfam" id="PF07969">
    <property type="entry name" value="Amidohydro_3"/>
    <property type="match status" value="1"/>
</dbReference>
<dbReference type="InterPro" id="IPR011059">
    <property type="entry name" value="Metal-dep_hydrolase_composite"/>
</dbReference>
<dbReference type="InterPro" id="IPR032466">
    <property type="entry name" value="Metal_Hydrolase"/>
</dbReference>
<protein>
    <submittedName>
        <fullName evidence="2">Amidohydrolase</fullName>
    </submittedName>
</protein>
<dbReference type="Proteomes" id="UP000736328">
    <property type="component" value="Unassembled WGS sequence"/>
</dbReference>
<dbReference type="EMBL" id="JACQXR010000148">
    <property type="protein sequence ID" value="MBI4727702.1"/>
    <property type="molecule type" value="Genomic_DNA"/>
</dbReference>
<sequence>MKKVVKTGVVRLFINARIHTLADKSTAEALAYDAFTGTILSVGTQKELLAGYKSLKPEIIDLQGMTVLPGFTDCHTHFCGYSLMLTRPNLDGLRSLKDCLAETANYLKNKKPGQWLLGAGWNKNLWTEGRLPHKSDLDAIAPHNPVFLWSKDWHTAWLNSAAIRELELSSGMNGLPGSLVEKDKDGRPSGIVREEAANQCYSRIPKPSEKEQREALRLGQLAFAKLGLTGFHTMETGLEFSLLQRLNRDGLLLLRAVAYLREDSLSEAVGLELRSGFGDDFLKFGGLKLFIDGSLGSQTALMLKAYSSGRSCGLQVADYDQLLSLVKTSARHGMACAIHAIGDAANKMALDIYQKTRNLDKSLRQRIEHCQLVETSDISRFKELGIIASVQPVHLVSDIDLIKKHWAGREASAYPFGSLVRNGATVVFGSDAPVETPNPFKAIQAAVTRQKENDPGTAFYPEERINIRRAVRAYTVDAAYAGGREKILGALKPGKLADFICLSDDIFQTPAEAISQLKVERTFVGGKEI</sequence>
<dbReference type="InterPro" id="IPR033932">
    <property type="entry name" value="YtcJ-like"/>
</dbReference>
<evidence type="ECO:0000259" key="1">
    <source>
        <dbReference type="Pfam" id="PF07969"/>
    </source>
</evidence>
<dbReference type="PANTHER" id="PTHR22642:SF2">
    <property type="entry name" value="PROTEIN LONG AFTER FAR-RED 3"/>
    <property type="match status" value="1"/>
</dbReference>
<dbReference type="SUPFAM" id="SSF51338">
    <property type="entry name" value="Composite domain of metallo-dependent hydrolases"/>
    <property type="match status" value="1"/>
</dbReference>
<evidence type="ECO:0000313" key="2">
    <source>
        <dbReference type="EMBL" id="MBI4727702.1"/>
    </source>
</evidence>
<organism evidence="2 3">
    <name type="scientific">candidate division TA06 bacterium</name>
    <dbReference type="NCBI Taxonomy" id="2250710"/>
    <lineage>
        <taxon>Bacteria</taxon>
        <taxon>Bacteria division TA06</taxon>
    </lineage>
</organism>
<dbReference type="Gene3D" id="2.30.40.10">
    <property type="entry name" value="Urease, subunit C, domain 1"/>
    <property type="match status" value="1"/>
</dbReference>
<dbReference type="PANTHER" id="PTHR22642">
    <property type="entry name" value="IMIDAZOLONEPROPIONASE"/>
    <property type="match status" value="1"/>
</dbReference>
<feature type="domain" description="Amidohydrolase 3" evidence="1">
    <location>
        <begin position="58"/>
        <end position="527"/>
    </location>
</feature>
<evidence type="ECO:0000313" key="3">
    <source>
        <dbReference type="Proteomes" id="UP000736328"/>
    </source>
</evidence>
<name>A0A933IAP6_UNCT6</name>
<accession>A0A933IAP6</accession>
<dbReference type="Gene3D" id="3.10.310.70">
    <property type="match status" value="1"/>
</dbReference>
<dbReference type="InterPro" id="IPR013108">
    <property type="entry name" value="Amidohydro_3"/>
</dbReference>